<dbReference type="SUPFAM" id="SSF81321">
    <property type="entry name" value="Family A G protein-coupled receptor-like"/>
    <property type="match status" value="1"/>
</dbReference>
<dbReference type="PRINTS" id="PR00237">
    <property type="entry name" value="GPCRRHODOPSN"/>
</dbReference>
<sequence length="317" mass="35764">MEDPGVENVTITDTLILLGFKDLQDLQIFLFLLFSVVYLMTTVGNILIIITVSANRSLHTPMYFFLSNLSCLEILYTSNIIPRMLVDLLREEKCISFTGCIIQLYIFCALGTTECYFLMLMSYDRYLAICHPLHYADLMKRNLCIQLAAGTWFWGFLLGAVLHLLLAKSLTLCGPNEIDHFFCDLTPLLQLSCSDTYTVEVAIFISCCLVALGPFLLTITSYIHILRAVFKIPSKSGKQKAFSTCSSHLIVVTTFYGTLTVTYVMSTATQSTHLNKILSLLYIVVTPLFNPIVYSLRNKEVKEALRKHLKLPLPDCS</sequence>
<name>K7EWG5_PELSI</name>
<dbReference type="GO" id="GO:0004984">
    <property type="term" value="F:olfactory receptor activity"/>
    <property type="evidence" value="ECO:0007669"/>
    <property type="project" value="InterPro"/>
</dbReference>
<dbReference type="PANTHER" id="PTHR24242">
    <property type="entry name" value="G-PROTEIN COUPLED RECEPTOR"/>
    <property type="match status" value="1"/>
</dbReference>
<proteinExistence type="inferred from homology"/>
<feature type="transmembrane region" description="Helical" evidence="15">
    <location>
        <begin position="277"/>
        <end position="296"/>
    </location>
</feature>
<evidence type="ECO:0000256" key="14">
    <source>
        <dbReference type="RuleBase" id="RU000688"/>
    </source>
</evidence>
<dbReference type="CDD" id="cd15911">
    <property type="entry name" value="7tmA_OR11A-like"/>
    <property type="match status" value="1"/>
</dbReference>
<dbReference type="AlphaFoldDB" id="K7EWG5"/>
<evidence type="ECO:0000256" key="6">
    <source>
        <dbReference type="ARBA" id="ARBA00022725"/>
    </source>
</evidence>
<evidence type="ECO:0000256" key="10">
    <source>
        <dbReference type="ARBA" id="ARBA00023157"/>
    </source>
</evidence>
<dbReference type="eggNOG" id="ENOG502SKM8">
    <property type="taxonomic scope" value="Eukaryota"/>
</dbReference>
<organism evidence="17 18">
    <name type="scientific">Pelodiscus sinensis</name>
    <name type="common">Chinese softshell turtle</name>
    <name type="synonym">Trionyx sinensis</name>
    <dbReference type="NCBI Taxonomy" id="13735"/>
    <lineage>
        <taxon>Eukaryota</taxon>
        <taxon>Metazoa</taxon>
        <taxon>Chordata</taxon>
        <taxon>Craniata</taxon>
        <taxon>Vertebrata</taxon>
        <taxon>Euteleostomi</taxon>
        <taxon>Archelosauria</taxon>
        <taxon>Testudinata</taxon>
        <taxon>Testudines</taxon>
        <taxon>Cryptodira</taxon>
        <taxon>Trionychia</taxon>
        <taxon>Trionychidae</taxon>
        <taxon>Pelodiscus</taxon>
    </lineage>
</organism>
<reference evidence="17" key="4">
    <citation type="submission" date="2025-09" db="UniProtKB">
        <authorList>
            <consortium name="Ensembl"/>
        </authorList>
    </citation>
    <scope>IDENTIFICATION</scope>
</reference>
<dbReference type="GO" id="GO:0004930">
    <property type="term" value="F:G protein-coupled receptor activity"/>
    <property type="evidence" value="ECO:0007669"/>
    <property type="project" value="UniProtKB-KW"/>
</dbReference>
<feature type="transmembrane region" description="Helical" evidence="15">
    <location>
        <begin position="62"/>
        <end position="81"/>
    </location>
</feature>
<dbReference type="PANTHER" id="PTHR24242:SF253">
    <property type="entry name" value="OLFACTORY RECEPTOR-RELATED"/>
    <property type="match status" value="1"/>
</dbReference>
<feature type="transmembrane region" description="Helical" evidence="15">
    <location>
        <begin position="28"/>
        <end position="50"/>
    </location>
</feature>
<evidence type="ECO:0000256" key="11">
    <source>
        <dbReference type="ARBA" id="ARBA00023170"/>
    </source>
</evidence>
<evidence type="ECO:0000256" key="13">
    <source>
        <dbReference type="ARBA" id="ARBA00023224"/>
    </source>
</evidence>
<keyword evidence="5 14" id="KW-0812">Transmembrane</keyword>
<dbReference type="Ensembl" id="ENSPSIT00000000125.1">
    <property type="protein sequence ID" value="ENSPSIP00000000125.1"/>
    <property type="gene ID" value="ENSPSIG00000000125.1"/>
</dbReference>
<dbReference type="EMBL" id="AGCU01050665">
    <property type="status" value="NOT_ANNOTATED_CDS"/>
    <property type="molecule type" value="Genomic_DNA"/>
</dbReference>
<keyword evidence="4 15" id="KW-0716">Sensory transduction</keyword>
<keyword evidence="18" id="KW-1185">Reference proteome</keyword>
<feature type="transmembrane region" description="Helical" evidence="15">
    <location>
        <begin position="201"/>
        <end position="225"/>
    </location>
</feature>
<keyword evidence="8 14" id="KW-0297">G-protein coupled receptor</keyword>
<dbReference type="FunFam" id="1.20.1070.10:FF:000001">
    <property type="entry name" value="Olfactory receptor"/>
    <property type="match status" value="1"/>
</dbReference>
<evidence type="ECO:0000256" key="9">
    <source>
        <dbReference type="ARBA" id="ARBA00023136"/>
    </source>
</evidence>
<keyword evidence="9 15" id="KW-0472">Membrane</keyword>
<dbReference type="InterPro" id="IPR050939">
    <property type="entry name" value="Olfactory_GPCR1"/>
</dbReference>
<dbReference type="GeneTree" id="ENSGT01150000286948"/>
<evidence type="ECO:0000256" key="15">
    <source>
        <dbReference type="RuleBase" id="RU363047"/>
    </source>
</evidence>
<reference evidence="18" key="1">
    <citation type="submission" date="2011-10" db="EMBL/GenBank/DDBJ databases">
        <authorList>
            <consortium name="Soft-shell Turtle Genome Consortium"/>
        </authorList>
    </citation>
    <scope>NUCLEOTIDE SEQUENCE [LARGE SCALE GENOMIC DNA]</scope>
    <source>
        <strain evidence="18">Daiwa-1</strain>
    </source>
</reference>
<dbReference type="InterPro" id="IPR017452">
    <property type="entry name" value="GPCR_Rhodpsn_7TM"/>
</dbReference>
<keyword evidence="6 15" id="KW-0552">Olfaction</keyword>
<evidence type="ECO:0000313" key="17">
    <source>
        <dbReference type="Ensembl" id="ENSPSIP00000000125.1"/>
    </source>
</evidence>
<dbReference type="PRINTS" id="PR00245">
    <property type="entry name" value="OLFACTORYR"/>
</dbReference>
<comment type="similarity">
    <text evidence="2 14">Belongs to the G-protein coupled receptor 1 family.</text>
</comment>
<dbReference type="Proteomes" id="UP000007267">
    <property type="component" value="Unassembled WGS sequence"/>
</dbReference>
<evidence type="ECO:0000256" key="1">
    <source>
        <dbReference type="ARBA" id="ARBA00004651"/>
    </source>
</evidence>
<reference evidence="18" key="2">
    <citation type="journal article" date="2013" name="Nat. Genet.">
        <title>The draft genomes of soft-shell turtle and green sea turtle yield insights into the development and evolution of the turtle-specific body plan.</title>
        <authorList>
            <person name="Wang Z."/>
            <person name="Pascual-Anaya J."/>
            <person name="Zadissa A."/>
            <person name="Li W."/>
            <person name="Niimura Y."/>
            <person name="Huang Z."/>
            <person name="Li C."/>
            <person name="White S."/>
            <person name="Xiong Z."/>
            <person name="Fang D."/>
            <person name="Wang B."/>
            <person name="Ming Y."/>
            <person name="Chen Y."/>
            <person name="Zheng Y."/>
            <person name="Kuraku S."/>
            <person name="Pignatelli M."/>
            <person name="Herrero J."/>
            <person name="Beal K."/>
            <person name="Nozawa M."/>
            <person name="Li Q."/>
            <person name="Wang J."/>
            <person name="Zhang H."/>
            <person name="Yu L."/>
            <person name="Shigenobu S."/>
            <person name="Wang J."/>
            <person name="Liu J."/>
            <person name="Flicek P."/>
            <person name="Searle S."/>
            <person name="Wang J."/>
            <person name="Kuratani S."/>
            <person name="Yin Y."/>
            <person name="Aken B."/>
            <person name="Zhang G."/>
            <person name="Irie N."/>
        </authorList>
    </citation>
    <scope>NUCLEOTIDE SEQUENCE [LARGE SCALE GENOMIC DNA]</scope>
    <source>
        <strain evidence="18">Daiwa-1</strain>
    </source>
</reference>
<keyword evidence="10" id="KW-1015">Disulfide bond</keyword>
<evidence type="ECO:0000256" key="7">
    <source>
        <dbReference type="ARBA" id="ARBA00022989"/>
    </source>
</evidence>
<evidence type="ECO:0000256" key="2">
    <source>
        <dbReference type="ARBA" id="ARBA00010663"/>
    </source>
</evidence>
<keyword evidence="11 14" id="KW-0675">Receptor</keyword>
<reference evidence="17" key="3">
    <citation type="submission" date="2025-08" db="UniProtKB">
        <authorList>
            <consortium name="Ensembl"/>
        </authorList>
    </citation>
    <scope>IDENTIFICATION</scope>
</reference>
<protein>
    <recommendedName>
        <fullName evidence="15">Olfactory receptor</fullName>
    </recommendedName>
</protein>
<evidence type="ECO:0000256" key="3">
    <source>
        <dbReference type="ARBA" id="ARBA00022475"/>
    </source>
</evidence>
<dbReference type="GO" id="GO:0005886">
    <property type="term" value="C:plasma membrane"/>
    <property type="evidence" value="ECO:0007669"/>
    <property type="project" value="UniProtKB-SubCell"/>
</dbReference>
<dbReference type="OMA" id="ALGTVEC"/>
<evidence type="ECO:0000256" key="4">
    <source>
        <dbReference type="ARBA" id="ARBA00022606"/>
    </source>
</evidence>
<evidence type="ECO:0000256" key="8">
    <source>
        <dbReference type="ARBA" id="ARBA00023040"/>
    </source>
</evidence>
<dbReference type="InterPro" id="IPR000725">
    <property type="entry name" value="Olfact_rcpt"/>
</dbReference>
<dbReference type="InterPro" id="IPR000276">
    <property type="entry name" value="GPCR_Rhodpsn"/>
</dbReference>
<accession>K7EWG5</accession>
<keyword evidence="12" id="KW-0325">Glycoprotein</keyword>
<keyword evidence="13 14" id="KW-0807">Transducer</keyword>
<dbReference type="HOGENOM" id="CLU_012526_1_0_1"/>
<evidence type="ECO:0000256" key="5">
    <source>
        <dbReference type="ARBA" id="ARBA00022692"/>
    </source>
</evidence>
<feature type="domain" description="G-protein coupled receptors family 1 profile" evidence="16">
    <location>
        <begin position="44"/>
        <end position="294"/>
    </location>
</feature>
<evidence type="ECO:0000256" key="12">
    <source>
        <dbReference type="ARBA" id="ARBA00023180"/>
    </source>
</evidence>
<keyword evidence="3 15" id="KW-1003">Cell membrane</keyword>
<keyword evidence="7 15" id="KW-1133">Transmembrane helix</keyword>
<dbReference type="Gene3D" id="1.20.1070.10">
    <property type="entry name" value="Rhodopsin 7-helix transmembrane proteins"/>
    <property type="match status" value="1"/>
</dbReference>
<dbReference type="PROSITE" id="PS50262">
    <property type="entry name" value="G_PROTEIN_RECEP_F1_2"/>
    <property type="match status" value="1"/>
</dbReference>
<dbReference type="FunFam" id="1.10.1220.70:FF:000001">
    <property type="entry name" value="Olfactory receptor"/>
    <property type="match status" value="1"/>
</dbReference>
<evidence type="ECO:0000313" key="18">
    <source>
        <dbReference type="Proteomes" id="UP000007267"/>
    </source>
</evidence>
<comment type="subcellular location">
    <subcellularLocation>
        <location evidence="1 15">Cell membrane</location>
        <topology evidence="1 15">Multi-pass membrane protein</topology>
    </subcellularLocation>
</comment>
<feature type="transmembrane region" description="Helical" evidence="15">
    <location>
        <begin position="246"/>
        <end position="265"/>
    </location>
</feature>
<evidence type="ECO:0000259" key="16">
    <source>
        <dbReference type="PROSITE" id="PS50262"/>
    </source>
</evidence>
<dbReference type="Pfam" id="PF13853">
    <property type="entry name" value="7tm_4"/>
    <property type="match status" value="1"/>
</dbReference>
<dbReference type="PROSITE" id="PS00237">
    <property type="entry name" value="G_PROTEIN_RECEP_F1_1"/>
    <property type="match status" value="1"/>
</dbReference>
<feature type="transmembrane region" description="Helical" evidence="15">
    <location>
        <begin position="101"/>
        <end position="123"/>
    </location>
</feature>
<feature type="transmembrane region" description="Helical" evidence="15">
    <location>
        <begin position="143"/>
        <end position="166"/>
    </location>
</feature>